<accession>H9C4R8</accession>
<keyword evidence="2 9" id="KW-0813">Transport</keyword>
<dbReference type="InterPro" id="IPR000990">
    <property type="entry name" value="Innexin"/>
</dbReference>
<organism evidence="10">
    <name type="scientific">Hirudo verbana</name>
    <dbReference type="NCBI Taxonomy" id="311461"/>
    <lineage>
        <taxon>Eukaryota</taxon>
        <taxon>Metazoa</taxon>
        <taxon>Spiralia</taxon>
        <taxon>Lophotrochozoa</taxon>
        <taxon>Annelida</taxon>
        <taxon>Clitellata</taxon>
        <taxon>Hirudinea</taxon>
        <taxon>Hirudinida</taxon>
        <taxon>Hirudiniformes</taxon>
        <taxon>Hirudinidae</taxon>
        <taxon>Hirudo</taxon>
    </lineage>
</organism>
<sequence length="420" mass="49061">MVSTIVSTVASSLGGFGGRKVENFIDRLNRYYSSIFLLFLACLVSSKQLVGNPIECWCPAQFTDNQVRYTNSYCWVSSTHYLSKEHAVIPRSFSKDYSIAYYQWVPLMFLMQCFLSHIPYLLWRFFLQQNGANVSGLLEAALMANETSQLEMRKKAIEHIAYQLDRYTSTRRHSDSSCYTRVMNVLSRKFFLFGGRNYGNFLANCYIFIKAIYICNSVLQIHLLDMLLGEERSYHLYGIKAIHGMILRMPWTDPDHFPTGTLCELEIRDQSRIHNYVVQCVLSINIFNEKIFVFLWFWFFVLIAITSLDLIIWFFHNFYWEGATNFVSKRLCRKIGHKPHLDPVLLSRFVRSYLRRDGMVILRLMGCNCGDVLIGEILDQLWFCYMPRPSEKNYVNIRSGFKTKETSISLRESSSTVQLV</sequence>
<keyword evidence="8 9" id="KW-0407">Ion channel</keyword>
<dbReference type="AlphaFoldDB" id="H9C4R8"/>
<dbReference type="PANTHER" id="PTHR11893:SF36">
    <property type="entry name" value="INNEXIN-5"/>
    <property type="match status" value="1"/>
</dbReference>
<evidence type="ECO:0000256" key="2">
    <source>
        <dbReference type="ARBA" id="ARBA00022448"/>
    </source>
</evidence>
<proteinExistence type="evidence at transcript level"/>
<dbReference type="GO" id="GO:0005886">
    <property type="term" value="C:plasma membrane"/>
    <property type="evidence" value="ECO:0007669"/>
    <property type="project" value="UniProtKB-SubCell"/>
</dbReference>
<evidence type="ECO:0000256" key="3">
    <source>
        <dbReference type="ARBA" id="ARBA00022475"/>
    </source>
</evidence>
<dbReference type="GO" id="GO:0005921">
    <property type="term" value="C:gap junction"/>
    <property type="evidence" value="ECO:0007669"/>
    <property type="project" value="UniProtKB-UniRule"/>
</dbReference>
<feature type="transmembrane region" description="Helical" evidence="9">
    <location>
        <begin position="291"/>
        <end position="315"/>
    </location>
</feature>
<protein>
    <recommendedName>
        <fullName evidence="9">Innexin</fullName>
    </recommendedName>
</protein>
<keyword evidence="3" id="KW-1003">Cell membrane</keyword>
<evidence type="ECO:0000256" key="5">
    <source>
        <dbReference type="ARBA" id="ARBA00022989"/>
    </source>
</evidence>
<dbReference type="PRINTS" id="PR01262">
    <property type="entry name" value="INNEXIN"/>
</dbReference>
<feature type="transmembrane region" description="Helical" evidence="9">
    <location>
        <begin position="101"/>
        <end position="123"/>
    </location>
</feature>
<reference evidence="10" key="1">
    <citation type="journal article" date="2012" name="Dev. Genes Evol.">
        <title>The medicinal leech genome encodes 21 innexin genes: different combinations are expressed by identified central neurons.</title>
        <authorList>
            <person name="Kandarian B."/>
            <person name="Sethi J."/>
            <person name="Wu A."/>
            <person name="Baker M."/>
            <person name="Yazdani N."/>
            <person name="Kym E."/>
            <person name="Sanchez A."/>
            <person name="Edsall L."/>
            <person name="Gaasterland T."/>
            <person name="Macagno E."/>
        </authorList>
    </citation>
    <scope>NUCLEOTIDE SEQUENCE</scope>
</reference>
<evidence type="ECO:0000313" key="10">
    <source>
        <dbReference type="EMBL" id="AFC34079.1"/>
    </source>
</evidence>
<evidence type="ECO:0000256" key="4">
    <source>
        <dbReference type="ARBA" id="ARBA00022692"/>
    </source>
</evidence>
<comment type="similarity">
    <text evidence="9">Belongs to the pannexin family.</text>
</comment>
<keyword evidence="6 9" id="KW-0406">Ion transport</keyword>
<dbReference type="GO" id="GO:0034220">
    <property type="term" value="P:monoatomic ion transmembrane transport"/>
    <property type="evidence" value="ECO:0007669"/>
    <property type="project" value="UniProtKB-KW"/>
</dbReference>
<evidence type="ECO:0000256" key="9">
    <source>
        <dbReference type="RuleBase" id="RU010713"/>
    </source>
</evidence>
<dbReference type="PANTHER" id="PTHR11893">
    <property type="entry name" value="INNEXIN"/>
    <property type="match status" value="1"/>
</dbReference>
<comment type="function">
    <text evidence="9">Structural component of the gap junctions.</text>
</comment>
<dbReference type="EMBL" id="JQ231024">
    <property type="protein sequence ID" value="AFC34079.1"/>
    <property type="molecule type" value="mRNA"/>
</dbReference>
<keyword evidence="5 9" id="KW-1133">Transmembrane helix</keyword>
<comment type="caution">
    <text evidence="9">Lacks conserved residue(s) required for the propagation of feature annotation.</text>
</comment>
<comment type="subcellular location">
    <subcellularLocation>
        <location evidence="1 9">Cell membrane</location>
        <topology evidence="1 9">Multi-pass membrane protein</topology>
    </subcellularLocation>
</comment>
<keyword evidence="4 9" id="KW-0812">Transmembrane</keyword>
<evidence type="ECO:0000256" key="6">
    <source>
        <dbReference type="ARBA" id="ARBA00023065"/>
    </source>
</evidence>
<name>H9C4R8_9ANNE</name>
<evidence type="ECO:0000256" key="1">
    <source>
        <dbReference type="ARBA" id="ARBA00004651"/>
    </source>
</evidence>
<keyword evidence="7 9" id="KW-0472">Membrane</keyword>
<gene>
    <name evidence="9" type="primary">inx</name>
</gene>
<dbReference type="PROSITE" id="PS51013">
    <property type="entry name" value="PANNEXIN"/>
    <property type="match status" value="1"/>
</dbReference>
<feature type="transmembrane region" description="Helical" evidence="9">
    <location>
        <begin position="28"/>
        <end position="46"/>
    </location>
</feature>
<evidence type="ECO:0000256" key="8">
    <source>
        <dbReference type="ARBA" id="ARBA00023303"/>
    </source>
</evidence>
<dbReference type="Pfam" id="PF00876">
    <property type="entry name" value="Innexin"/>
    <property type="match status" value="1"/>
</dbReference>
<evidence type="ECO:0000256" key="7">
    <source>
        <dbReference type="ARBA" id="ARBA00023136"/>
    </source>
</evidence>